<evidence type="ECO:0000256" key="6">
    <source>
        <dbReference type="SAM" id="Coils"/>
    </source>
</evidence>
<keyword evidence="2" id="KW-0346">Stress response</keyword>
<proteinExistence type="inferred from homology"/>
<dbReference type="PANTHER" id="PTHR10015:SF322">
    <property type="entry name" value="HEAT STRESS TRANSCRIPTION FACTOR A-7A"/>
    <property type="match status" value="1"/>
</dbReference>
<dbReference type="EMBL" id="JBJUIK010000004">
    <property type="protein sequence ID" value="KAL3530391.1"/>
    <property type="molecule type" value="Genomic_DNA"/>
</dbReference>
<feature type="compositionally biased region" description="Basic and acidic residues" evidence="7">
    <location>
        <begin position="235"/>
        <end position="245"/>
    </location>
</feature>
<dbReference type="PANTHER" id="PTHR10015">
    <property type="entry name" value="HEAT SHOCK TRANSCRIPTION FACTOR"/>
    <property type="match status" value="1"/>
</dbReference>
<evidence type="ECO:0000256" key="1">
    <source>
        <dbReference type="ARBA" id="ARBA00004123"/>
    </source>
</evidence>
<feature type="compositionally biased region" description="Polar residues" evidence="7">
    <location>
        <begin position="1"/>
        <end position="18"/>
    </location>
</feature>
<evidence type="ECO:0000256" key="3">
    <source>
        <dbReference type="ARBA" id="ARBA00023125"/>
    </source>
</evidence>
<dbReference type="Pfam" id="PF00447">
    <property type="entry name" value="HSF_DNA-bind"/>
    <property type="match status" value="1"/>
</dbReference>
<dbReference type="SMART" id="SM00415">
    <property type="entry name" value="HSF"/>
    <property type="match status" value="1"/>
</dbReference>
<evidence type="ECO:0000259" key="8">
    <source>
        <dbReference type="SMART" id="SM00415"/>
    </source>
</evidence>
<evidence type="ECO:0000256" key="4">
    <source>
        <dbReference type="ARBA" id="ARBA00023242"/>
    </source>
</evidence>
<dbReference type="InterPro" id="IPR000232">
    <property type="entry name" value="HSF_DNA-bd"/>
</dbReference>
<evidence type="ECO:0000256" key="7">
    <source>
        <dbReference type="SAM" id="MobiDB-lite"/>
    </source>
</evidence>
<comment type="subcellular location">
    <subcellularLocation>
        <location evidence="1">Nucleus</location>
    </subcellularLocation>
</comment>
<dbReference type="AlphaFoldDB" id="A0ABD3AF23"/>
<dbReference type="GO" id="GO:0005634">
    <property type="term" value="C:nucleus"/>
    <property type="evidence" value="ECO:0007669"/>
    <property type="project" value="UniProtKB-SubCell"/>
</dbReference>
<evidence type="ECO:0000313" key="9">
    <source>
        <dbReference type="EMBL" id="KAL3530391.1"/>
    </source>
</evidence>
<dbReference type="Gene3D" id="1.10.10.10">
    <property type="entry name" value="Winged helix-like DNA-binding domain superfamily/Winged helix DNA-binding domain"/>
    <property type="match status" value="1"/>
</dbReference>
<organism evidence="9 10">
    <name type="scientific">Cinchona calisaya</name>
    <dbReference type="NCBI Taxonomy" id="153742"/>
    <lineage>
        <taxon>Eukaryota</taxon>
        <taxon>Viridiplantae</taxon>
        <taxon>Streptophyta</taxon>
        <taxon>Embryophyta</taxon>
        <taxon>Tracheophyta</taxon>
        <taxon>Spermatophyta</taxon>
        <taxon>Magnoliopsida</taxon>
        <taxon>eudicotyledons</taxon>
        <taxon>Gunneridae</taxon>
        <taxon>Pentapetalae</taxon>
        <taxon>asterids</taxon>
        <taxon>lamiids</taxon>
        <taxon>Gentianales</taxon>
        <taxon>Rubiaceae</taxon>
        <taxon>Cinchonoideae</taxon>
        <taxon>Cinchoneae</taxon>
        <taxon>Cinchona</taxon>
    </lineage>
</organism>
<evidence type="ECO:0000256" key="5">
    <source>
        <dbReference type="RuleBase" id="RU004020"/>
    </source>
</evidence>
<keyword evidence="3" id="KW-0238">DNA-binding</keyword>
<reference evidence="9 10" key="1">
    <citation type="submission" date="2024-11" db="EMBL/GenBank/DDBJ databases">
        <title>A near-complete genome assembly of Cinchona calisaya.</title>
        <authorList>
            <person name="Lian D.C."/>
            <person name="Zhao X.W."/>
            <person name="Wei L."/>
        </authorList>
    </citation>
    <scope>NUCLEOTIDE SEQUENCE [LARGE SCALE GENOMIC DNA]</scope>
    <source>
        <tissue evidence="9">Nenye</tissue>
    </source>
</reference>
<dbReference type="SUPFAM" id="SSF46785">
    <property type="entry name" value="Winged helix' DNA-binding domain"/>
    <property type="match status" value="1"/>
</dbReference>
<dbReference type="GO" id="GO:0003677">
    <property type="term" value="F:DNA binding"/>
    <property type="evidence" value="ECO:0007669"/>
    <property type="project" value="UniProtKB-KW"/>
</dbReference>
<dbReference type="InterPro" id="IPR036390">
    <property type="entry name" value="WH_DNA-bd_sf"/>
</dbReference>
<dbReference type="InterPro" id="IPR036388">
    <property type="entry name" value="WH-like_DNA-bd_sf"/>
</dbReference>
<dbReference type="Proteomes" id="UP001630127">
    <property type="component" value="Unassembled WGS sequence"/>
</dbReference>
<sequence>METNQKTSEVTNTTTYESNVEEQRANQTVVVEADVGESSSNNNANVVVTASAVSAHPVSKEVYAIGTPLSFSRRRQPPPFLQKVYEIVSKPETNSIISWNSPGTGFVVWDPHKFAAEGFKKISWDRMEFQNEWFRKGKKSWLKRIKRRNQSTQNVQQSRVLETIQELTLPEKQKKLENFLHEHEVLKEEMVKLKEKQEDLEKGMTTLQQKAHCFTFKRQKILKYVVEEVLMRNKRSDAAKEKRTDGQQSVENSVELLDEGETSHRSWEKSPNVQSDTKKPCSDAGLGTAIQEKEQSTIVGAAFPDFSNADYASLEKQLMDDLNCENEPEERTKLQSNVVIALEDLIAGPADWTEFAKELANKARNKC</sequence>
<keyword evidence="10" id="KW-1185">Reference proteome</keyword>
<evidence type="ECO:0000313" key="10">
    <source>
        <dbReference type="Proteomes" id="UP001630127"/>
    </source>
</evidence>
<name>A0ABD3AF23_9GENT</name>
<protein>
    <recommendedName>
        <fullName evidence="8">HSF-type DNA-binding domain-containing protein</fullName>
    </recommendedName>
</protein>
<comment type="similarity">
    <text evidence="5">Belongs to the HSF family.</text>
</comment>
<evidence type="ECO:0000256" key="2">
    <source>
        <dbReference type="ARBA" id="ARBA00023016"/>
    </source>
</evidence>
<feature type="coiled-coil region" evidence="6">
    <location>
        <begin position="169"/>
        <end position="210"/>
    </location>
</feature>
<gene>
    <name evidence="9" type="ORF">ACH5RR_009713</name>
</gene>
<feature type="region of interest" description="Disordered" evidence="7">
    <location>
        <begin position="1"/>
        <end position="25"/>
    </location>
</feature>
<keyword evidence="6" id="KW-0175">Coiled coil</keyword>
<feature type="region of interest" description="Disordered" evidence="7">
    <location>
        <begin position="235"/>
        <end position="284"/>
    </location>
</feature>
<feature type="domain" description="HSF-type DNA-binding" evidence="8">
    <location>
        <begin position="76"/>
        <end position="148"/>
    </location>
</feature>
<keyword evidence="4" id="KW-0539">Nucleus</keyword>
<accession>A0ABD3AF23</accession>
<comment type="caution">
    <text evidence="9">The sequence shown here is derived from an EMBL/GenBank/DDBJ whole genome shotgun (WGS) entry which is preliminary data.</text>
</comment>